<gene>
    <name evidence="1" type="ORF">IWH25_10390</name>
</gene>
<name>A0A974Y5Y3_9RHOO</name>
<organism evidence="1 2">
    <name type="scientific">Azospira restricta</name>
    <dbReference type="NCBI Taxonomy" id="404405"/>
    <lineage>
        <taxon>Bacteria</taxon>
        <taxon>Pseudomonadati</taxon>
        <taxon>Pseudomonadota</taxon>
        <taxon>Betaproteobacteria</taxon>
        <taxon>Rhodocyclales</taxon>
        <taxon>Rhodocyclaceae</taxon>
        <taxon>Azospira</taxon>
    </lineage>
</organism>
<sequence length="242" mass="25765">MLDLAPREAQLTAARSVQDAFAQAFRLTLDAADAARRDGIARLAPPLLDWCRMAAGDEARALRQALLFSGLDQWGQAWSRAYGAGAMTGLSELLGVLRDALDPAAEAAVQAAFARLDADESGAFAFKAELRKSIFVALWHTLIAEEDRDAATALANQLGGLLLGTLQAMPRHGWVVVASTLADIQIRCLAHGLAQDGLAQEMTQQLFAALAQALSAEERKRILGGAGQAVIAWQQAQRATAH</sequence>
<proteinExistence type="predicted"/>
<dbReference type="AlphaFoldDB" id="A0A974Y5Y3"/>
<dbReference type="EMBL" id="CP064781">
    <property type="protein sequence ID" value="QRJ65705.1"/>
    <property type="molecule type" value="Genomic_DNA"/>
</dbReference>
<keyword evidence="2" id="KW-1185">Reference proteome</keyword>
<dbReference type="KEGG" id="ares:IWH25_10390"/>
<protein>
    <submittedName>
        <fullName evidence="1">Uncharacterized protein</fullName>
    </submittedName>
</protein>
<reference evidence="1" key="1">
    <citation type="submission" date="2020-11" db="EMBL/GenBank/DDBJ databases">
        <title>Azospira restricta DSM 18626 genome sequence.</title>
        <authorList>
            <person name="Moe W.M."/>
        </authorList>
    </citation>
    <scope>NUCLEOTIDE SEQUENCE</scope>
    <source>
        <strain evidence="1">DSM 18626</strain>
    </source>
</reference>
<accession>A0A974Y5Y3</accession>
<evidence type="ECO:0000313" key="1">
    <source>
        <dbReference type="EMBL" id="QRJ65705.1"/>
    </source>
</evidence>
<evidence type="ECO:0000313" key="2">
    <source>
        <dbReference type="Proteomes" id="UP000663444"/>
    </source>
</evidence>
<dbReference type="Proteomes" id="UP000663444">
    <property type="component" value="Chromosome"/>
</dbReference>